<evidence type="ECO:0000256" key="1">
    <source>
        <dbReference type="SAM" id="MobiDB-lite"/>
    </source>
</evidence>
<feature type="region of interest" description="Disordered" evidence="1">
    <location>
        <begin position="1"/>
        <end position="20"/>
    </location>
</feature>
<dbReference type="AlphaFoldDB" id="A0A401QGB9"/>
<sequence>KSVHDAGGPVDCGQPGTLHHHEHLFPDLQEVQAGEGAGK</sequence>
<reference evidence="2 3" key="1">
    <citation type="journal article" date="2018" name="Nat. Ecol. Evol.">
        <title>Shark genomes provide insights into elasmobranch evolution and the origin of vertebrates.</title>
        <authorList>
            <person name="Hara Y"/>
            <person name="Yamaguchi K"/>
            <person name="Onimaru K"/>
            <person name="Kadota M"/>
            <person name="Koyanagi M"/>
            <person name="Keeley SD"/>
            <person name="Tatsumi K"/>
            <person name="Tanaka K"/>
            <person name="Motone F"/>
            <person name="Kageyama Y"/>
            <person name="Nozu R"/>
            <person name="Adachi N"/>
            <person name="Nishimura O"/>
            <person name="Nakagawa R"/>
            <person name="Tanegashima C"/>
            <person name="Kiyatake I"/>
            <person name="Matsumoto R"/>
            <person name="Murakumo K"/>
            <person name="Nishida K"/>
            <person name="Terakita A"/>
            <person name="Kuratani S"/>
            <person name="Sato K"/>
            <person name="Hyodo S Kuraku.S."/>
        </authorList>
    </citation>
    <scope>NUCLEOTIDE SEQUENCE [LARGE SCALE GENOMIC DNA]</scope>
</reference>
<dbReference type="EMBL" id="BFAA01070000">
    <property type="protein sequence ID" value="GCB84431.1"/>
    <property type="molecule type" value="Genomic_DNA"/>
</dbReference>
<accession>A0A401QGB9</accession>
<feature type="non-terminal residue" evidence="2">
    <location>
        <position position="1"/>
    </location>
</feature>
<protein>
    <submittedName>
        <fullName evidence="2">Uncharacterized protein</fullName>
    </submittedName>
</protein>
<proteinExistence type="predicted"/>
<organism evidence="2 3">
    <name type="scientific">Scyliorhinus torazame</name>
    <name type="common">Cloudy catshark</name>
    <name type="synonym">Catulus torazame</name>
    <dbReference type="NCBI Taxonomy" id="75743"/>
    <lineage>
        <taxon>Eukaryota</taxon>
        <taxon>Metazoa</taxon>
        <taxon>Chordata</taxon>
        <taxon>Craniata</taxon>
        <taxon>Vertebrata</taxon>
        <taxon>Chondrichthyes</taxon>
        <taxon>Elasmobranchii</taxon>
        <taxon>Galeomorphii</taxon>
        <taxon>Galeoidea</taxon>
        <taxon>Carcharhiniformes</taxon>
        <taxon>Scyliorhinidae</taxon>
        <taxon>Scyliorhinus</taxon>
    </lineage>
</organism>
<evidence type="ECO:0000313" key="2">
    <source>
        <dbReference type="EMBL" id="GCB84431.1"/>
    </source>
</evidence>
<gene>
    <name evidence="2" type="ORF">scyTo_0025070</name>
</gene>
<dbReference type="Proteomes" id="UP000288216">
    <property type="component" value="Unassembled WGS sequence"/>
</dbReference>
<evidence type="ECO:0000313" key="3">
    <source>
        <dbReference type="Proteomes" id="UP000288216"/>
    </source>
</evidence>
<comment type="caution">
    <text evidence="2">The sequence shown here is derived from an EMBL/GenBank/DDBJ whole genome shotgun (WGS) entry which is preliminary data.</text>
</comment>
<name>A0A401QGB9_SCYTO</name>
<keyword evidence="3" id="KW-1185">Reference proteome</keyword>